<gene>
    <name evidence="6" type="ORF">LWI29_035851</name>
</gene>
<reference evidence="6" key="2">
    <citation type="submission" date="2023-06" db="EMBL/GenBank/DDBJ databases">
        <authorList>
            <person name="Swenson N.G."/>
            <person name="Wegrzyn J.L."/>
            <person name="Mcevoy S.L."/>
        </authorList>
    </citation>
    <scope>NUCLEOTIDE SEQUENCE</scope>
    <source>
        <strain evidence="6">NS2018</strain>
        <tissue evidence="6">Leaf</tissue>
    </source>
</reference>
<dbReference type="Pfam" id="PF13968">
    <property type="entry name" value="DUF4220"/>
    <property type="match status" value="1"/>
</dbReference>
<feature type="region of interest" description="Disordered" evidence="2">
    <location>
        <begin position="1"/>
        <end position="62"/>
    </location>
</feature>
<dbReference type="InterPro" id="IPR025315">
    <property type="entry name" value="DUF4220"/>
</dbReference>
<dbReference type="Gene3D" id="3.80.10.10">
    <property type="entry name" value="Ribonuclease Inhibitor"/>
    <property type="match status" value="1"/>
</dbReference>
<feature type="compositionally biased region" description="Polar residues" evidence="2">
    <location>
        <begin position="24"/>
        <end position="45"/>
    </location>
</feature>
<organism evidence="6 7">
    <name type="scientific">Acer saccharum</name>
    <name type="common">Sugar maple</name>
    <dbReference type="NCBI Taxonomy" id="4024"/>
    <lineage>
        <taxon>Eukaryota</taxon>
        <taxon>Viridiplantae</taxon>
        <taxon>Streptophyta</taxon>
        <taxon>Embryophyta</taxon>
        <taxon>Tracheophyta</taxon>
        <taxon>Spermatophyta</taxon>
        <taxon>Magnoliopsida</taxon>
        <taxon>eudicotyledons</taxon>
        <taxon>Gunneridae</taxon>
        <taxon>Pentapetalae</taxon>
        <taxon>rosids</taxon>
        <taxon>malvids</taxon>
        <taxon>Sapindales</taxon>
        <taxon>Sapindaceae</taxon>
        <taxon>Hippocastanoideae</taxon>
        <taxon>Acereae</taxon>
        <taxon>Acer</taxon>
    </lineage>
</organism>
<dbReference type="EMBL" id="JAUESC010000003">
    <property type="protein sequence ID" value="KAK0602670.1"/>
    <property type="molecule type" value="Genomic_DNA"/>
</dbReference>
<keyword evidence="1" id="KW-0677">Repeat</keyword>
<proteinExistence type="predicted"/>
<dbReference type="AlphaFoldDB" id="A0AA39TBC2"/>
<feature type="compositionally biased region" description="Basic residues" evidence="2">
    <location>
        <begin position="46"/>
        <end position="62"/>
    </location>
</feature>
<feature type="domain" description="Disease resistance R13L4/SHOC-2-like LRR" evidence="5">
    <location>
        <begin position="314"/>
        <end position="537"/>
    </location>
</feature>
<dbReference type="Pfam" id="PF23598">
    <property type="entry name" value="LRR_14"/>
    <property type="match status" value="1"/>
</dbReference>
<comment type="caution">
    <text evidence="6">The sequence shown here is derived from an EMBL/GenBank/DDBJ whole genome shotgun (WGS) entry which is preliminary data.</text>
</comment>
<keyword evidence="3" id="KW-0472">Membrane</keyword>
<name>A0AA39TBC2_ACESA</name>
<dbReference type="PANTHER" id="PTHR31325">
    <property type="entry name" value="OS01G0798800 PROTEIN-RELATED"/>
    <property type="match status" value="1"/>
</dbReference>
<dbReference type="Proteomes" id="UP001168877">
    <property type="component" value="Unassembled WGS sequence"/>
</dbReference>
<evidence type="ECO:0000259" key="4">
    <source>
        <dbReference type="Pfam" id="PF13968"/>
    </source>
</evidence>
<evidence type="ECO:0000256" key="1">
    <source>
        <dbReference type="ARBA" id="ARBA00022737"/>
    </source>
</evidence>
<protein>
    <recommendedName>
        <fullName evidence="8">DUF4220 domain-containing protein</fullName>
    </recommendedName>
</protein>
<feature type="transmembrane region" description="Helical" evidence="3">
    <location>
        <begin position="693"/>
        <end position="710"/>
    </location>
</feature>
<evidence type="ECO:0000256" key="3">
    <source>
        <dbReference type="SAM" id="Phobius"/>
    </source>
</evidence>
<evidence type="ECO:0000313" key="7">
    <source>
        <dbReference type="Proteomes" id="UP001168877"/>
    </source>
</evidence>
<evidence type="ECO:0000313" key="6">
    <source>
        <dbReference type="EMBL" id="KAK0602670.1"/>
    </source>
</evidence>
<feature type="transmembrane region" description="Helical" evidence="3">
    <location>
        <begin position="722"/>
        <end position="748"/>
    </location>
</feature>
<keyword evidence="7" id="KW-1185">Reference proteome</keyword>
<feature type="domain" description="DUF4220" evidence="4">
    <location>
        <begin position="617"/>
        <end position="813"/>
    </location>
</feature>
<keyword evidence="3" id="KW-1133">Transmembrane helix</keyword>
<evidence type="ECO:0000256" key="2">
    <source>
        <dbReference type="SAM" id="MobiDB-lite"/>
    </source>
</evidence>
<dbReference type="SUPFAM" id="SSF52047">
    <property type="entry name" value="RNI-like"/>
    <property type="match status" value="1"/>
</dbReference>
<accession>A0AA39TBC2</accession>
<reference evidence="6" key="1">
    <citation type="journal article" date="2022" name="Plant J.">
        <title>Strategies of tolerance reflected in two North American maple genomes.</title>
        <authorList>
            <person name="McEvoy S.L."/>
            <person name="Sezen U.U."/>
            <person name="Trouern-Trend A."/>
            <person name="McMahon S.M."/>
            <person name="Schaberg P.G."/>
            <person name="Yang J."/>
            <person name="Wegrzyn J.L."/>
            <person name="Swenson N.G."/>
        </authorList>
    </citation>
    <scope>NUCLEOTIDE SEQUENCE</scope>
    <source>
        <strain evidence="6">NS2018</strain>
    </source>
</reference>
<keyword evidence="3" id="KW-0812">Transmembrane</keyword>
<dbReference type="InterPro" id="IPR032675">
    <property type="entry name" value="LRR_dom_sf"/>
</dbReference>
<dbReference type="InterPro" id="IPR055414">
    <property type="entry name" value="LRR_R13L4/SHOC2-like"/>
</dbReference>
<feature type="compositionally biased region" description="Polar residues" evidence="2">
    <location>
        <begin position="1"/>
        <end position="15"/>
    </location>
</feature>
<sequence>MASSTNPSVKSNSGQVLEAEETTHSISTVTHDNTAKNVSDNNGNRRGTKNKHGRSRNQKKKVLCNPLQGAKFRVSIRKTSKNKDSAAPPQSQHAVLETEEAITTRACSTDSDAYDQLKQSSIFRDFRTIFEDLDLQRKNCLLSFAVFPENAVVQKRLLVYWWIGEGLLDPPPSSSTNTTGEKTVEKIATEVLEDFMAKRFIIPVNRKRKTVVNRFKMDPILRSLVILLARESKFFDYDSSGELTCKYSGSERACLIDSEKLESENQEKIKTLFNVSRRFLDFTFDWFPKMRNVQVLCLGMWWSSGENHHHIEVKNTEFLKGLKSMESLRLLSFHGISGIQVLPGSISKLRNLRILDLKACYNLEILPKEIKSLKMLTHLDISECYLLDHMPKELASLSDLQVLKGFVVTDIISHGNYCSLEDLAGLKKLRKLSINVNSETFSIKELLTTLSKFEELEKLKIAWGGGSKAKESTGPGKTMERQKSLFEKVVRKQKSKVDRAMEIKKLQKLDLQCFPQQTLPNWLIPENLKNLKKLYIRGGGLNSLSNKIQGEIIKWDVEVLHLKYLSELKINWSELKAMFPKLSYLEKFKCPKVTFCPCDGSGVCYVKTEASGVRELNNLEVVQQAHRYFVIFKGLIVDLIFSFHERDESRDFFGKLCQEDALRVIEVELNFIYEVFYTKVQVVHSVRGHISRFVSFSLVVVAFSLFHFKVKKNNFDHFDVKITYALFWGAIGLDTVAFFMLVFSDWTFAALRISSNDSKLLRKIKSTVASVLSWFLIFKRPRWYQCQNQKVLATPFLFRRWCGYVSGYNLVRYCLKGRPTRIHQVHNCFQRAIRGTIHYLKIDKFIENVGLAIAKISQFSCICEVIHFLGFIRGKFIEISGLTDFVDEMRYVSHEPLTKELWEFIFAEMKKKSAELDRSSSEPKAAKKISSAREANRFFKRKSLKGNQEKEACMKILDVNTYVKPVTVKGDRSKSVLFDASMAIYDQLSSGSIPEEWEYEDNNSQLDKTAQGLKVNTVDWEQEEENQNAEQETEEETTDNLKLKIQAQLEKRKPVLLVLDCEGNSMDNNEFEEIVLPALSSISHNHLKIIITRCETGGGDAIQEQIELGPLSPDDSLSLLKERVGEQIVSKIPDFNIQFSDAVML</sequence>
<evidence type="ECO:0000259" key="5">
    <source>
        <dbReference type="Pfam" id="PF23598"/>
    </source>
</evidence>
<evidence type="ECO:0008006" key="8">
    <source>
        <dbReference type="Google" id="ProtNLM"/>
    </source>
</evidence>